<dbReference type="AlphaFoldDB" id="A0A7E6DGS7"/>
<dbReference type="FunCoup" id="A0A7E6DGS7">
    <property type="interactions" value="189"/>
</dbReference>
<keyword evidence="4" id="KW-1185">Reference proteome</keyword>
<evidence type="ECO:0000256" key="2">
    <source>
        <dbReference type="SAM" id="SignalP"/>
    </source>
</evidence>
<reference evidence="5" key="1">
    <citation type="submission" date="2025-08" db="UniProtKB">
        <authorList>
            <consortium name="RefSeq"/>
        </authorList>
    </citation>
    <scope>IDENTIFICATION</scope>
    <source>
        <tissue evidence="5">Muscle</tissue>
    </source>
</reference>
<dbReference type="InParanoid" id="A0A7E6DGS7"/>
<dbReference type="SUPFAM" id="SSF54117">
    <property type="entry name" value="Interleukin 8-like chemokines"/>
    <property type="match status" value="1"/>
</dbReference>
<evidence type="ECO:0000259" key="3">
    <source>
        <dbReference type="Pfam" id="PF00048"/>
    </source>
</evidence>
<dbReference type="InterPro" id="IPR036048">
    <property type="entry name" value="Interleukin_8-like_sf"/>
</dbReference>
<dbReference type="CTD" id="6373"/>
<dbReference type="Proteomes" id="UP000504628">
    <property type="component" value="Chromosome 1"/>
</dbReference>
<protein>
    <submittedName>
        <fullName evidence="5">C-X-C motif chemokine 11</fullName>
    </submittedName>
</protein>
<evidence type="ECO:0000313" key="4">
    <source>
        <dbReference type="Proteomes" id="UP000504628"/>
    </source>
</evidence>
<proteinExistence type="predicted"/>
<dbReference type="GeneID" id="114491884"/>
<dbReference type="Pfam" id="PF00048">
    <property type="entry name" value="IL8"/>
    <property type="match status" value="1"/>
</dbReference>
<accession>A0A7E6DGS7</accession>
<dbReference type="GO" id="GO:0006955">
    <property type="term" value="P:immune response"/>
    <property type="evidence" value="ECO:0007669"/>
    <property type="project" value="InterPro"/>
</dbReference>
<feature type="signal peptide" evidence="2">
    <location>
        <begin position="1"/>
        <end position="16"/>
    </location>
</feature>
<name>A0A7E6DGS7_9CHIR</name>
<evidence type="ECO:0000313" key="5">
    <source>
        <dbReference type="RefSeq" id="XP_035878286.1"/>
    </source>
</evidence>
<dbReference type="OrthoDB" id="8872899at2759"/>
<keyword evidence="1" id="KW-0202">Cytokine</keyword>
<evidence type="ECO:0000256" key="1">
    <source>
        <dbReference type="ARBA" id="ARBA00022514"/>
    </source>
</evidence>
<feature type="chain" id="PRO_5028981604" evidence="2">
    <location>
        <begin position="17"/>
        <end position="91"/>
    </location>
</feature>
<organism evidence="4 5">
    <name type="scientific">Phyllostomus discolor</name>
    <name type="common">pale spear-nosed bat</name>
    <dbReference type="NCBI Taxonomy" id="89673"/>
    <lineage>
        <taxon>Eukaryota</taxon>
        <taxon>Metazoa</taxon>
        <taxon>Chordata</taxon>
        <taxon>Craniata</taxon>
        <taxon>Vertebrata</taxon>
        <taxon>Euteleostomi</taxon>
        <taxon>Mammalia</taxon>
        <taxon>Eutheria</taxon>
        <taxon>Laurasiatheria</taxon>
        <taxon>Chiroptera</taxon>
        <taxon>Yangochiroptera</taxon>
        <taxon>Phyllostomidae</taxon>
        <taxon>Phyllostominae</taxon>
        <taxon>Phyllostomus</taxon>
    </lineage>
</organism>
<dbReference type="GO" id="GO:0008009">
    <property type="term" value="F:chemokine activity"/>
    <property type="evidence" value="ECO:0007669"/>
    <property type="project" value="InterPro"/>
</dbReference>
<feature type="domain" description="Chemokine interleukin-8-like" evidence="3">
    <location>
        <begin position="24"/>
        <end position="82"/>
    </location>
</feature>
<dbReference type="GO" id="GO:0005615">
    <property type="term" value="C:extracellular space"/>
    <property type="evidence" value="ECO:0007669"/>
    <property type="project" value="UniProtKB-KW"/>
</dbReference>
<keyword evidence="2" id="KW-0732">Signal</keyword>
<dbReference type="RefSeq" id="XP_035878286.1">
    <property type="nucleotide sequence ID" value="XM_036022393.1"/>
</dbReference>
<dbReference type="Gene3D" id="2.40.50.40">
    <property type="match status" value="1"/>
</dbReference>
<gene>
    <name evidence="5" type="primary">CXCL11</name>
</gene>
<dbReference type="InterPro" id="IPR001811">
    <property type="entry name" value="Chemokine_IL8-like_dom"/>
</dbReference>
<dbReference type="KEGG" id="pdic:114491884"/>
<sequence length="91" mass="9978">MAIVLALILCATAIQGSPLFKGGRCLCIGPGVKAVKRQYSDNLCNFPSNYCNKTEVIITLKARKGQRCLNPQSKQGSIIIKKVEEMKSLKH</sequence>